<reference evidence="1 2" key="1">
    <citation type="submission" date="2017-06" db="EMBL/GenBank/DDBJ databases">
        <authorList>
            <person name="Kim H.J."/>
            <person name="Triplett B.A."/>
        </authorList>
    </citation>
    <scope>NUCLEOTIDE SEQUENCE [LARGE SCALE GENOMIC DNA]</scope>
    <source>
        <strain evidence="1 2">DSM 19307</strain>
    </source>
</reference>
<protein>
    <submittedName>
        <fullName evidence="1">Uncharacterized protein</fullName>
    </submittedName>
</protein>
<accession>A0A239KKD4</accession>
<gene>
    <name evidence="1" type="ORF">SAMN05421640_2740</name>
</gene>
<proteinExistence type="predicted"/>
<evidence type="ECO:0000313" key="1">
    <source>
        <dbReference type="EMBL" id="SNT18837.1"/>
    </source>
</evidence>
<sequence length="174" mass="19532">MIHPVYFIFLFLLFACGQDDSGKSGLSNFESTASFHLVGDGYDEVTSFNSNDNLIFSQLFENNEMWIRLAASQNANGEHGSHIDIDICDYSGSAKYAPIDPQKRPCSKSGWDIWWHDDSKVYFNQETSNPCILILTQNGDMLSGVFECDDVIKMGGTSTIQIKDGSFKTMIERK</sequence>
<dbReference type="OrthoDB" id="5517811at2"/>
<evidence type="ECO:0000313" key="2">
    <source>
        <dbReference type="Proteomes" id="UP000198393"/>
    </source>
</evidence>
<dbReference type="RefSeq" id="WP_089357423.1">
    <property type="nucleotide sequence ID" value="NZ_FZPD01000004.1"/>
</dbReference>
<dbReference type="Proteomes" id="UP000198393">
    <property type="component" value="Unassembled WGS sequence"/>
</dbReference>
<name>A0A239KKD4_EKHLU</name>
<dbReference type="AlphaFoldDB" id="A0A239KKD4"/>
<keyword evidence="2" id="KW-1185">Reference proteome</keyword>
<dbReference type="EMBL" id="FZPD01000004">
    <property type="protein sequence ID" value="SNT18837.1"/>
    <property type="molecule type" value="Genomic_DNA"/>
</dbReference>
<organism evidence="1 2">
    <name type="scientific">Ekhidna lutea</name>
    <dbReference type="NCBI Taxonomy" id="447679"/>
    <lineage>
        <taxon>Bacteria</taxon>
        <taxon>Pseudomonadati</taxon>
        <taxon>Bacteroidota</taxon>
        <taxon>Cytophagia</taxon>
        <taxon>Cytophagales</taxon>
        <taxon>Reichenbachiellaceae</taxon>
        <taxon>Ekhidna</taxon>
    </lineage>
</organism>